<feature type="compositionally biased region" description="Low complexity" evidence="1">
    <location>
        <begin position="329"/>
        <end position="378"/>
    </location>
</feature>
<keyword evidence="3" id="KW-1185">Reference proteome</keyword>
<dbReference type="PANTHER" id="PTHR16222">
    <property type="entry name" value="ADP-RIBOSYLGLYCOHYDROLASE"/>
    <property type="match status" value="1"/>
</dbReference>
<feature type="region of interest" description="Disordered" evidence="1">
    <location>
        <begin position="326"/>
        <end position="393"/>
    </location>
</feature>
<evidence type="ECO:0000313" key="2">
    <source>
        <dbReference type="EMBL" id="CAK0799148.1"/>
    </source>
</evidence>
<dbReference type="EMBL" id="CAUYUJ010002092">
    <property type="protein sequence ID" value="CAK0799148.1"/>
    <property type="molecule type" value="Genomic_DNA"/>
</dbReference>
<reference evidence="2" key="1">
    <citation type="submission" date="2023-10" db="EMBL/GenBank/DDBJ databases">
        <authorList>
            <person name="Chen Y."/>
            <person name="Shah S."/>
            <person name="Dougan E. K."/>
            <person name="Thang M."/>
            <person name="Chan C."/>
        </authorList>
    </citation>
    <scope>NUCLEOTIDE SEQUENCE [LARGE SCALE GENOMIC DNA]</scope>
</reference>
<accession>A0ABN9Q438</accession>
<dbReference type="InterPro" id="IPR050792">
    <property type="entry name" value="ADP-ribosylglycohydrolase"/>
</dbReference>
<evidence type="ECO:0000313" key="3">
    <source>
        <dbReference type="Proteomes" id="UP001189429"/>
    </source>
</evidence>
<gene>
    <name evidence="2" type="ORF">PCOR1329_LOCUS7683</name>
</gene>
<sequence length="459" mass="47503">MTNHCIFRELTVMGPAELSEHRWYSKASTLELYSPYASVPAEVKQATAGHAVPPQCAPRAPRGAGGPRGPKGRLPRRSPRRRAALAFPEAVLAEVGKLAGSPASRAVGALVGMAVADATGAPFEFMPARDVPCVPMIDPNTLDILDQVGGRRYKPFNKFQLSSGQWSDDTAMGLCLADSLLENQGYNGSDVRVKFHPTGAERSQPPRGTAAPLFQARRHLGVHLSLGGGSVGLGGNVSKSLAAMLPNRIPPPRYEAPNEDAGNGSLMRLAAVPVFYARSPAKAAEVSAESSRSTHPGPIAAAACAFLGFAIARAIVRDSASMTAKDRSSSTGWFRSSSAPGCPGRGSARSCGGCAAASRGAGRRPAGTGGRTSCRSRGPCTPEAQDTTATPAQRGTLDLTASDGLAIALWGFYSTSSFHEAVVRCVNCLGDADTTAAIRGHCASAAAPSPCGVEQGAWP</sequence>
<dbReference type="Proteomes" id="UP001189429">
    <property type="component" value="Unassembled WGS sequence"/>
</dbReference>
<dbReference type="Pfam" id="PF03747">
    <property type="entry name" value="ADP_ribosyl_GH"/>
    <property type="match status" value="1"/>
</dbReference>
<feature type="compositionally biased region" description="Polar residues" evidence="1">
    <location>
        <begin position="384"/>
        <end position="393"/>
    </location>
</feature>
<dbReference type="SUPFAM" id="SSF101478">
    <property type="entry name" value="ADP-ribosylglycohydrolase"/>
    <property type="match status" value="1"/>
</dbReference>
<feature type="region of interest" description="Disordered" evidence="1">
    <location>
        <begin position="48"/>
        <end position="80"/>
    </location>
</feature>
<organism evidence="2 3">
    <name type="scientific">Prorocentrum cordatum</name>
    <dbReference type="NCBI Taxonomy" id="2364126"/>
    <lineage>
        <taxon>Eukaryota</taxon>
        <taxon>Sar</taxon>
        <taxon>Alveolata</taxon>
        <taxon>Dinophyceae</taxon>
        <taxon>Prorocentrales</taxon>
        <taxon>Prorocentraceae</taxon>
        <taxon>Prorocentrum</taxon>
    </lineage>
</organism>
<name>A0ABN9Q438_9DINO</name>
<dbReference type="InterPro" id="IPR005502">
    <property type="entry name" value="Ribosyl_crysJ1"/>
</dbReference>
<protein>
    <submittedName>
        <fullName evidence="2">Uncharacterized protein</fullName>
    </submittedName>
</protein>
<evidence type="ECO:0000256" key="1">
    <source>
        <dbReference type="SAM" id="MobiDB-lite"/>
    </source>
</evidence>
<comment type="caution">
    <text evidence="2">The sequence shown here is derived from an EMBL/GenBank/DDBJ whole genome shotgun (WGS) entry which is preliminary data.</text>
</comment>
<dbReference type="InterPro" id="IPR036705">
    <property type="entry name" value="Ribosyl_crysJ1_sf"/>
</dbReference>
<feature type="non-terminal residue" evidence="2">
    <location>
        <position position="459"/>
    </location>
</feature>
<feature type="compositionally biased region" description="Basic residues" evidence="1">
    <location>
        <begin position="70"/>
        <end position="80"/>
    </location>
</feature>
<proteinExistence type="predicted"/>
<dbReference type="Gene3D" id="1.10.4080.10">
    <property type="entry name" value="ADP-ribosylation/Crystallin J1"/>
    <property type="match status" value="1"/>
</dbReference>
<dbReference type="PANTHER" id="PTHR16222:SF12">
    <property type="entry name" value="ADP-RIBOSYLGLYCOHYDROLASE-RELATED"/>
    <property type="match status" value="1"/>
</dbReference>